<dbReference type="VEuPathDB" id="FungiDB:YALI1_A19419g"/>
<name>A0A1D8N5C8_YARLL</name>
<dbReference type="EMBL" id="CP017553">
    <property type="protein sequence ID" value="AOW00843.1"/>
    <property type="molecule type" value="Genomic_DNA"/>
</dbReference>
<feature type="region of interest" description="Disordered" evidence="1">
    <location>
        <begin position="29"/>
        <end position="80"/>
    </location>
</feature>
<sequence>MDWKLQIQQLASRLVKWVTNTQPVIPKNVTQRTIDTQTDTNTPTTTNASETNIPNAPEAAEDETESRPQSYGSVSTQDSYPVIPLVRHSTTREHVVSRVVLVGAEELFDEGVERVV</sequence>
<accession>A0A1D8N5C8</accession>
<evidence type="ECO:0000313" key="3">
    <source>
        <dbReference type="Proteomes" id="UP000182444"/>
    </source>
</evidence>
<dbReference type="RefSeq" id="XP_500207.3">
    <property type="nucleotide sequence ID" value="XM_500207.4"/>
</dbReference>
<organism evidence="2 3">
    <name type="scientific">Yarrowia lipolytica</name>
    <name type="common">Candida lipolytica</name>
    <dbReference type="NCBI Taxonomy" id="4952"/>
    <lineage>
        <taxon>Eukaryota</taxon>
        <taxon>Fungi</taxon>
        <taxon>Dikarya</taxon>
        <taxon>Ascomycota</taxon>
        <taxon>Saccharomycotina</taxon>
        <taxon>Dipodascomycetes</taxon>
        <taxon>Dipodascales</taxon>
        <taxon>Dipodascales incertae sedis</taxon>
        <taxon>Yarrowia</taxon>
    </lineage>
</organism>
<feature type="compositionally biased region" description="Low complexity" evidence="1">
    <location>
        <begin position="30"/>
        <end position="47"/>
    </location>
</feature>
<dbReference type="KEGG" id="yli:2906496"/>
<dbReference type="AlphaFoldDB" id="A0A1D8N5C8"/>
<evidence type="ECO:0000256" key="1">
    <source>
        <dbReference type="SAM" id="MobiDB-lite"/>
    </source>
</evidence>
<gene>
    <name evidence="2" type="ORF">YALI1_A19419g</name>
</gene>
<evidence type="ECO:0000313" key="2">
    <source>
        <dbReference type="EMBL" id="AOW00843.1"/>
    </source>
</evidence>
<dbReference type="GeneID" id="2906496"/>
<reference evidence="2 3" key="1">
    <citation type="journal article" date="2016" name="PLoS ONE">
        <title>Sequence Assembly of Yarrowia lipolytica Strain W29/CLIB89 Shows Transposable Element Diversity.</title>
        <authorList>
            <person name="Magnan C."/>
            <person name="Yu J."/>
            <person name="Chang I."/>
            <person name="Jahn E."/>
            <person name="Kanomata Y."/>
            <person name="Wu J."/>
            <person name="Zeller M."/>
            <person name="Oakes M."/>
            <person name="Baldi P."/>
            <person name="Sandmeyer S."/>
        </authorList>
    </citation>
    <scope>NUCLEOTIDE SEQUENCE [LARGE SCALE GENOMIC DNA]</scope>
    <source>
        <strain evidence="3">CLIB89(W29)</strain>
    </source>
</reference>
<feature type="compositionally biased region" description="Polar residues" evidence="1">
    <location>
        <begin position="67"/>
        <end position="79"/>
    </location>
</feature>
<dbReference type="Proteomes" id="UP000182444">
    <property type="component" value="Chromosome 1A"/>
</dbReference>
<dbReference type="VEuPathDB" id="FungiDB:YALI0_A18546g"/>
<proteinExistence type="predicted"/>
<protein>
    <submittedName>
        <fullName evidence="2">Uncharacterized protein</fullName>
    </submittedName>
</protein>